<keyword evidence="1" id="KW-0472">Membrane</keyword>
<dbReference type="AlphaFoldDB" id="A0A0E9T7K4"/>
<reference evidence="2" key="1">
    <citation type="submission" date="2014-11" db="EMBL/GenBank/DDBJ databases">
        <authorList>
            <person name="Amaro Gonzalez C."/>
        </authorList>
    </citation>
    <scope>NUCLEOTIDE SEQUENCE</scope>
</reference>
<keyword evidence="1" id="KW-0812">Transmembrane</keyword>
<accession>A0A0E9T7K4</accession>
<reference evidence="2" key="2">
    <citation type="journal article" date="2015" name="Fish Shellfish Immunol.">
        <title>Early steps in the European eel (Anguilla anguilla)-Vibrio vulnificus interaction in the gills: Role of the RtxA13 toxin.</title>
        <authorList>
            <person name="Callol A."/>
            <person name="Pajuelo D."/>
            <person name="Ebbesson L."/>
            <person name="Teles M."/>
            <person name="MacKenzie S."/>
            <person name="Amaro C."/>
        </authorList>
    </citation>
    <scope>NUCLEOTIDE SEQUENCE</scope>
</reference>
<feature type="transmembrane region" description="Helical" evidence="1">
    <location>
        <begin position="25"/>
        <end position="44"/>
    </location>
</feature>
<evidence type="ECO:0000313" key="2">
    <source>
        <dbReference type="EMBL" id="JAH48830.1"/>
    </source>
</evidence>
<protein>
    <submittedName>
        <fullName evidence="2">Uncharacterized protein</fullName>
    </submittedName>
</protein>
<sequence length="53" mass="5671">MQDAHVLLPDLSPCLQSLPPSSLSSGLFCCVLTVMGGLVPHALLQRICIVLWP</sequence>
<keyword evidence="1" id="KW-1133">Transmembrane helix</keyword>
<proteinExistence type="predicted"/>
<name>A0A0E9T7K4_ANGAN</name>
<evidence type="ECO:0000256" key="1">
    <source>
        <dbReference type="SAM" id="Phobius"/>
    </source>
</evidence>
<organism evidence="2">
    <name type="scientific">Anguilla anguilla</name>
    <name type="common">European freshwater eel</name>
    <name type="synonym">Muraena anguilla</name>
    <dbReference type="NCBI Taxonomy" id="7936"/>
    <lineage>
        <taxon>Eukaryota</taxon>
        <taxon>Metazoa</taxon>
        <taxon>Chordata</taxon>
        <taxon>Craniata</taxon>
        <taxon>Vertebrata</taxon>
        <taxon>Euteleostomi</taxon>
        <taxon>Actinopterygii</taxon>
        <taxon>Neopterygii</taxon>
        <taxon>Teleostei</taxon>
        <taxon>Anguilliformes</taxon>
        <taxon>Anguillidae</taxon>
        <taxon>Anguilla</taxon>
    </lineage>
</organism>
<dbReference type="EMBL" id="GBXM01059747">
    <property type="protein sequence ID" value="JAH48830.1"/>
    <property type="molecule type" value="Transcribed_RNA"/>
</dbReference>